<gene>
    <name evidence="1" type="ORF">HJG60_010488</name>
</gene>
<reference evidence="1 2" key="1">
    <citation type="journal article" date="2020" name="Nature">
        <title>Six reference-quality genomes reveal evolution of bat adaptations.</title>
        <authorList>
            <person name="Jebb D."/>
            <person name="Huang Z."/>
            <person name="Pippel M."/>
            <person name="Hughes G.M."/>
            <person name="Lavrichenko K."/>
            <person name="Devanna P."/>
            <person name="Winkler S."/>
            <person name="Jermiin L.S."/>
            <person name="Skirmuntt E.C."/>
            <person name="Katzourakis A."/>
            <person name="Burkitt-Gray L."/>
            <person name="Ray D.A."/>
            <person name="Sullivan K.A.M."/>
            <person name="Roscito J.G."/>
            <person name="Kirilenko B.M."/>
            <person name="Davalos L.M."/>
            <person name="Corthals A.P."/>
            <person name="Power M.L."/>
            <person name="Jones G."/>
            <person name="Ransome R.D."/>
            <person name="Dechmann D.K.N."/>
            <person name="Locatelli A.G."/>
            <person name="Puechmaille S.J."/>
            <person name="Fedrigo O."/>
            <person name="Jarvis E.D."/>
            <person name="Hiller M."/>
            <person name="Vernes S.C."/>
            <person name="Myers E.W."/>
            <person name="Teeling E.C."/>
        </authorList>
    </citation>
    <scope>NUCLEOTIDE SEQUENCE [LARGE SCALE GENOMIC DNA]</scope>
    <source>
        <strain evidence="1">Bat1K_MPI-CBG_1</strain>
    </source>
</reference>
<evidence type="ECO:0000313" key="1">
    <source>
        <dbReference type="EMBL" id="KAF6114496.1"/>
    </source>
</evidence>
<protein>
    <submittedName>
        <fullName evidence="1">Uncharacterized protein</fullName>
    </submittedName>
</protein>
<proteinExistence type="predicted"/>
<accession>A0A834ARD0</accession>
<sequence>MCSKTNPERSALQNGAIKLCFCNFSWHSGFQADEAEAAVAVDEDLTRLTVMLEELLEVLLCDIGRQVAHEEAVVLRVRLLARLEEALDIDGEAHCLLRAPLHRSRSGWCGLPSQHKRHGSRWLTRRC</sequence>
<name>A0A834ARD0_9CHIR</name>
<evidence type="ECO:0000313" key="2">
    <source>
        <dbReference type="Proteomes" id="UP000664940"/>
    </source>
</evidence>
<comment type="caution">
    <text evidence="1">The sequence shown here is derived from an EMBL/GenBank/DDBJ whole genome shotgun (WGS) entry which is preliminary data.</text>
</comment>
<dbReference type="EMBL" id="JABVXQ010000004">
    <property type="protein sequence ID" value="KAF6114496.1"/>
    <property type="molecule type" value="Genomic_DNA"/>
</dbReference>
<dbReference type="AlphaFoldDB" id="A0A834ARD0"/>
<organism evidence="1 2">
    <name type="scientific">Phyllostomus discolor</name>
    <name type="common">pale spear-nosed bat</name>
    <dbReference type="NCBI Taxonomy" id="89673"/>
    <lineage>
        <taxon>Eukaryota</taxon>
        <taxon>Metazoa</taxon>
        <taxon>Chordata</taxon>
        <taxon>Craniata</taxon>
        <taxon>Vertebrata</taxon>
        <taxon>Euteleostomi</taxon>
        <taxon>Mammalia</taxon>
        <taxon>Eutheria</taxon>
        <taxon>Laurasiatheria</taxon>
        <taxon>Chiroptera</taxon>
        <taxon>Yangochiroptera</taxon>
        <taxon>Phyllostomidae</taxon>
        <taxon>Phyllostominae</taxon>
        <taxon>Phyllostomus</taxon>
    </lineage>
</organism>
<dbReference type="Proteomes" id="UP000664940">
    <property type="component" value="Unassembled WGS sequence"/>
</dbReference>